<dbReference type="Pfam" id="PF18821">
    <property type="entry name" value="LPD7"/>
    <property type="match status" value="1"/>
</dbReference>
<feature type="compositionally biased region" description="Basic and acidic residues" evidence="1">
    <location>
        <begin position="490"/>
        <end position="501"/>
    </location>
</feature>
<feature type="compositionally biased region" description="Basic and acidic residues" evidence="1">
    <location>
        <begin position="377"/>
        <end position="402"/>
    </location>
</feature>
<dbReference type="EMBL" id="JBIYDN010000053">
    <property type="protein sequence ID" value="MFK4448547.1"/>
    <property type="molecule type" value="Genomic_DNA"/>
</dbReference>
<sequence>MLIRIRGYHDGIKEYLEKGQKKDREFNRDEMDERVILAGDLDLTNEIIQSIETDSERYLNITLSFKEDEVSRDVLEQVVRDFEAFAMSAFRRDEYAFYAEAHVPRLKSYADRRSGDPIERKVHVHIVLPKVNLLTGQRLDPFGLVDRQVRFLEAFQEHTNNRFGLASPKDNRRAEFNDASEMISRYKGDVFAGANRELKASILDAMMTRGITQYADFQALLTEFGETRTRNAGRSREYENVKRPGDAKGVNLKEYVFTREFVELDADSKREALAASLNAKYEAPGVPRETPAAMLEALREWHEVRALEAKYLNSGSPFYKVYQKASPEEQRHILIEREARFYQSFGGHDGREERTSSRRDQRFGEWQPWRGIGHPGPGDRRGWGDPRDPREATRERGQAEWGRDWTALEREHETLIEQGLIEQGLLERWRAGADRDDDVEFDRPGPSAESIDGLRGVPGRRVDGGAARSEMLLSDSAHVHVEDDGADGVDALRRSRDRDGEGGVGDASDERSSKGSGGESNDASSEPRKEPLEERGEGWRTVVERMYTAYEHADSEERARLIATSAEKFAREKFGLKGGGKLPLDFDPDAEPRSLAQVKSLGGVASVSFDGPAAGAHGGKASGIGGGVGGAVGDSSDSSGGRSRMASPNSPGVADHPYRVDGIDGAHESFGEPPSTAEASRGMPAVATPRDVNVLQPDGDISQLTISSQSATGRQADSVRDQFARDLAEARAARNDGTRSEFQEIKATLDAYRLLGALSHSHGLVVGKYQITKGRDGGDRIQAGSRHLNVSDFLTKEMNLPWSEAAQLMREQYRAQTGLDPAHAPRRTPEQDLWSEFQRFRKQYSDALRAEWLEQGAREQARRSAIKSTFYAKRSAVVDNSGISSAARRAAVSVARVERIEAEAVLRKQIARERDALKAAMRRPLTDQYRDFLQEQAQLGNVRALRELRRMQPTQPTQRTGDERERPGIAFGASRRVSASEPNEMIYSGPVITHHVQENGNVDYKRDGVALMIDEGRTVRMWVHDRNAIEIGLRLAQQKFGPTLTLTGPEEFKMATARVAAEARMNVDFDDEVLSGILHARRAELDAEVDARRALERERDDAVRRQERDELPARASNRDAPGASEQQRENDDPEPDSDEPDQPEIDR</sequence>
<evidence type="ECO:0000313" key="4">
    <source>
        <dbReference type="Proteomes" id="UP001620514"/>
    </source>
</evidence>
<protein>
    <recommendedName>
        <fullName evidence="2">Large polyvalent protein-associated domain-containing protein</fullName>
    </recommendedName>
</protein>
<feature type="compositionally biased region" description="Acidic residues" evidence="1">
    <location>
        <begin position="1131"/>
        <end position="1147"/>
    </location>
</feature>
<feature type="region of interest" description="Disordered" evidence="1">
    <location>
        <begin position="476"/>
        <end position="539"/>
    </location>
</feature>
<evidence type="ECO:0000313" key="3">
    <source>
        <dbReference type="EMBL" id="MFK4448547.1"/>
    </source>
</evidence>
<organism evidence="3 4">
    <name type="scientific">Caballeronia udeis</name>
    <dbReference type="NCBI Taxonomy" id="1232866"/>
    <lineage>
        <taxon>Bacteria</taxon>
        <taxon>Pseudomonadati</taxon>
        <taxon>Pseudomonadota</taxon>
        <taxon>Betaproteobacteria</taxon>
        <taxon>Burkholderiales</taxon>
        <taxon>Burkholderiaceae</taxon>
        <taxon>Caballeronia</taxon>
    </lineage>
</organism>
<feature type="compositionally biased region" description="Basic and acidic residues" evidence="1">
    <location>
        <begin position="656"/>
        <end position="670"/>
    </location>
</feature>
<dbReference type="Proteomes" id="UP001620514">
    <property type="component" value="Unassembled WGS sequence"/>
</dbReference>
<feature type="region of interest" description="Disordered" evidence="1">
    <location>
        <begin position="1095"/>
        <end position="1147"/>
    </location>
</feature>
<name>A0ABW8MYV3_9BURK</name>
<evidence type="ECO:0000256" key="1">
    <source>
        <dbReference type="SAM" id="MobiDB-lite"/>
    </source>
</evidence>
<dbReference type="InterPro" id="IPR040677">
    <property type="entry name" value="LPD7"/>
</dbReference>
<feature type="compositionally biased region" description="Low complexity" evidence="1">
    <location>
        <begin position="633"/>
        <end position="647"/>
    </location>
</feature>
<feature type="compositionally biased region" description="Gly residues" evidence="1">
    <location>
        <begin position="616"/>
        <end position="632"/>
    </location>
</feature>
<feature type="domain" description="Large polyvalent protein-associated" evidence="2">
    <location>
        <begin position="992"/>
        <end position="1074"/>
    </location>
</feature>
<feature type="compositionally biased region" description="Basic and acidic residues" evidence="1">
    <location>
        <begin position="1095"/>
        <end position="1112"/>
    </location>
</feature>
<gene>
    <name evidence="3" type="ORF">ABH943_008591</name>
</gene>
<reference evidence="3 4" key="1">
    <citation type="submission" date="2024-11" db="EMBL/GenBank/DDBJ databases">
        <title>Using genomics to understand microbial adaptation to soil warming.</title>
        <authorList>
            <person name="Deangelis K.M. PhD."/>
        </authorList>
    </citation>
    <scope>NUCLEOTIDE SEQUENCE [LARGE SCALE GENOMIC DNA]</scope>
    <source>
        <strain evidence="3 4">GAS97</strain>
    </source>
</reference>
<feature type="compositionally biased region" description="Basic and acidic residues" evidence="1">
    <location>
        <begin position="525"/>
        <end position="538"/>
    </location>
</feature>
<feature type="region of interest" description="Disordered" evidence="1">
    <location>
        <begin position="611"/>
        <end position="682"/>
    </location>
</feature>
<keyword evidence="4" id="KW-1185">Reference proteome</keyword>
<dbReference type="RefSeq" id="WP_404614930.1">
    <property type="nucleotide sequence ID" value="NZ_JBIYDN010000053.1"/>
</dbReference>
<accession>A0ABW8MYV3</accession>
<evidence type="ECO:0000259" key="2">
    <source>
        <dbReference type="Pfam" id="PF18821"/>
    </source>
</evidence>
<feature type="region of interest" description="Disordered" evidence="1">
    <location>
        <begin position="436"/>
        <end position="463"/>
    </location>
</feature>
<feature type="region of interest" description="Disordered" evidence="1">
    <location>
        <begin position="366"/>
        <end position="402"/>
    </location>
</feature>
<proteinExistence type="predicted"/>
<comment type="caution">
    <text evidence="3">The sequence shown here is derived from an EMBL/GenBank/DDBJ whole genome shotgun (WGS) entry which is preliminary data.</text>
</comment>